<dbReference type="Pfam" id="PF13279">
    <property type="entry name" value="4HBT_2"/>
    <property type="match status" value="1"/>
</dbReference>
<proteinExistence type="inferred from homology"/>
<keyword evidence="2" id="KW-0378">Hydrolase</keyword>
<dbReference type="InterPro" id="IPR029069">
    <property type="entry name" value="HotDog_dom_sf"/>
</dbReference>
<accession>A0ABS5DS70</accession>
<dbReference type="Proteomes" id="UP000672097">
    <property type="component" value="Unassembled WGS sequence"/>
</dbReference>
<dbReference type="RefSeq" id="WP_210805421.1">
    <property type="nucleotide sequence ID" value="NZ_JAGQDG010000001.1"/>
</dbReference>
<reference evidence="3 4" key="1">
    <citation type="submission" date="2021-04" db="EMBL/GenBank/DDBJ databases">
        <title>The genome sequence of type strain Ideonella paludis KCTC 32238.</title>
        <authorList>
            <person name="Liu Y."/>
        </authorList>
    </citation>
    <scope>NUCLEOTIDE SEQUENCE [LARGE SCALE GENOMIC DNA]</scope>
    <source>
        <strain evidence="3 4">KCTC 32238</strain>
    </source>
</reference>
<dbReference type="CDD" id="cd00586">
    <property type="entry name" value="4HBT"/>
    <property type="match status" value="1"/>
</dbReference>
<keyword evidence="4" id="KW-1185">Reference proteome</keyword>
<organism evidence="3 4">
    <name type="scientific">Ideonella paludis</name>
    <dbReference type="NCBI Taxonomy" id="1233411"/>
    <lineage>
        <taxon>Bacteria</taxon>
        <taxon>Pseudomonadati</taxon>
        <taxon>Pseudomonadota</taxon>
        <taxon>Betaproteobacteria</taxon>
        <taxon>Burkholderiales</taxon>
        <taxon>Sphaerotilaceae</taxon>
        <taxon>Ideonella</taxon>
    </lineage>
</organism>
<dbReference type="EMBL" id="JAGQDG010000001">
    <property type="protein sequence ID" value="MBQ0933972.1"/>
    <property type="molecule type" value="Genomic_DNA"/>
</dbReference>
<dbReference type="Gene3D" id="3.10.129.10">
    <property type="entry name" value="Hotdog Thioesterase"/>
    <property type="match status" value="1"/>
</dbReference>
<dbReference type="PANTHER" id="PTHR31793">
    <property type="entry name" value="4-HYDROXYBENZOYL-COA THIOESTERASE FAMILY MEMBER"/>
    <property type="match status" value="1"/>
</dbReference>
<comment type="caution">
    <text evidence="3">The sequence shown here is derived from an EMBL/GenBank/DDBJ whole genome shotgun (WGS) entry which is preliminary data.</text>
</comment>
<evidence type="ECO:0000256" key="1">
    <source>
        <dbReference type="ARBA" id="ARBA00005953"/>
    </source>
</evidence>
<protein>
    <submittedName>
        <fullName evidence="3">Acyl-CoA thioesterase</fullName>
    </submittedName>
</protein>
<evidence type="ECO:0000256" key="2">
    <source>
        <dbReference type="ARBA" id="ARBA00022801"/>
    </source>
</evidence>
<comment type="similarity">
    <text evidence="1">Belongs to the 4-hydroxybenzoyl-CoA thioesterase family.</text>
</comment>
<dbReference type="InterPro" id="IPR050563">
    <property type="entry name" value="4-hydroxybenzoyl-CoA_TE"/>
</dbReference>
<evidence type="ECO:0000313" key="4">
    <source>
        <dbReference type="Proteomes" id="UP000672097"/>
    </source>
</evidence>
<sequence>MSQTRWPLPVSSELSARLTHDIEVTPAFFDIDPMEVVWHGHYVKFMELARSALMSRLGYNYAEMRDSGFAWPVVDMRLKYVRSAVLGQRLKVRARIVEWENRLKVDFLITDAQTGQRLTTAYTIQVAVDIASREMRFLCPEILWEKLGVLA</sequence>
<evidence type="ECO:0000313" key="3">
    <source>
        <dbReference type="EMBL" id="MBQ0933972.1"/>
    </source>
</evidence>
<name>A0ABS5DS70_9BURK</name>
<gene>
    <name evidence="3" type="ORF">KAK11_01440</name>
</gene>
<dbReference type="PANTHER" id="PTHR31793:SF27">
    <property type="entry name" value="NOVEL THIOESTERASE SUPERFAMILY DOMAIN AND SAPOSIN A-TYPE DOMAIN CONTAINING PROTEIN (0610012H03RIK)"/>
    <property type="match status" value="1"/>
</dbReference>
<dbReference type="SUPFAM" id="SSF54637">
    <property type="entry name" value="Thioesterase/thiol ester dehydrase-isomerase"/>
    <property type="match status" value="1"/>
</dbReference>